<evidence type="ECO:0000256" key="4">
    <source>
        <dbReference type="ARBA" id="ARBA00012965"/>
    </source>
</evidence>
<dbReference type="SUPFAM" id="SSF53720">
    <property type="entry name" value="ALDH-like"/>
    <property type="match status" value="1"/>
</dbReference>
<dbReference type="OrthoDB" id="9805269at2"/>
<dbReference type="PIRSF" id="PIRSF000099">
    <property type="entry name" value="Histidinol_dh"/>
    <property type="match status" value="1"/>
</dbReference>
<dbReference type="Gene3D" id="1.20.5.1300">
    <property type="match status" value="1"/>
</dbReference>
<protein>
    <recommendedName>
        <fullName evidence="4 12">Histidinol dehydrogenase</fullName>
        <shortName evidence="12">HDH</shortName>
        <ecNumber evidence="4 12">1.1.1.23</ecNumber>
    </recommendedName>
</protein>
<keyword evidence="9 12" id="KW-0520">NAD</keyword>
<dbReference type="Proteomes" id="UP000184196">
    <property type="component" value="Unassembled WGS sequence"/>
</dbReference>
<feature type="binding site" evidence="12 15">
    <location>
        <position position="211"/>
    </location>
    <ligand>
        <name>NAD(+)</name>
        <dbReference type="ChEBI" id="CHEBI:57540"/>
    </ligand>
</feature>
<proteinExistence type="inferred from homology"/>
<dbReference type="GO" id="GO:0008270">
    <property type="term" value="F:zinc ion binding"/>
    <property type="evidence" value="ECO:0007669"/>
    <property type="project" value="UniProtKB-UniRule"/>
</dbReference>
<evidence type="ECO:0000256" key="7">
    <source>
        <dbReference type="ARBA" id="ARBA00022833"/>
    </source>
</evidence>
<comment type="catalytic activity">
    <reaction evidence="11 12">
        <text>L-histidinol + 2 NAD(+) + H2O = L-histidine + 2 NADH + 3 H(+)</text>
        <dbReference type="Rhea" id="RHEA:20641"/>
        <dbReference type="ChEBI" id="CHEBI:15377"/>
        <dbReference type="ChEBI" id="CHEBI:15378"/>
        <dbReference type="ChEBI" id="CHEBI:57540"/>
        <dbReference type="ChEBI" id="CHEBI:57595"/>
        <dbReference type="ChEBI" id="CHEBI:57699"/>
        <dbReference type="ChEBI" id="CHEBI:57945"/>
        <dbReference type="EC" id="1.1.1.23"/>
    </reaction>
</comment>
<dbReference type="PANTHER" id="PTHR21256:SF2">
    <property type="entry name" value="HISTIDINE BIOSYNTHESIS TRIFUNCTIONAL PROTEIN"/>
    <property type="match status" value="1"/>
</dbReference>
<sequence>MIKIFSADDPALEQHLTRHPAGQEEAAARVREILSGVRESGDQALCRYTVLFDGVTLTPGELKVKPEEIQEAKDRVEESFLEDLALAARNITAYHRRQLSGSWMEPDAGGLLVGQLVRPLSRVGIYVPGGTAAYPSSVLMNALPARVAGVKEIVMVTPPNREGKISPYILAAASVAGVTEIYRVGGAQAIAALAYGTQTIRPVDKIVGPGNLYVTLAKQQVFGLVDIDMLAGPSEVLVIADDTADPRYVAADMLSQAEHDTLARVMLLTPDRRLAQSVREELERQLGVLPRREIAASSLASHGAIILTRDIAQAVALANRIAPEHLELMVREPFSWLGRITAAGAVFLGTYASEPLGDYLAGPSHVLPTGGTARFYSPLGVDAFLKRISVISCSRDAFLKMAPSVIRLARVEGLDAHARAIEVRLSGACRGSENNE</sequence>
<dbReference type="Pfam" id="PF00815">
    <property type="entry name" value="Histidinol_dh"/>
    <property type="match status" value="1"/>
</dbReference>
<comment type="function">
    <text evidence="1 12">Catalyzes the sequential NAD-dependent oxidations of L-histidinol to L-histidinaldehyde and then to L-histidine.</text>
</comment>
<evidence type="ECO:0000256" key="8">
    <source>
        <dbReference type="ARBA" id="ARBA00023002"/>
    </source>
</evidence>
<reference evidence="20" key="1">
    <citation type="submission" date="2016-11" db="EMBL/GenBank/DDBJ databases">
        <authorList>
            <person name="Varghese N."/>
            <person name="Submissions S."/>
        </authorList>
    </citation>
    <scope>NUCLEOTIDE SEQUENCE [LARGE SCALE GENOMIC DNA]</scope>
    <source>
        <strain evidence="20">DSM 11792</strain>
    </source>
</reference>
<dbReference type="GO" id="GO:0051287">
    <property type="term" value="F:NAD binding"/>
    <property type="evidence" value="ECO:0007669"/>
    <property type="project" value="InterPro"/>
</dbReference>
<feature type="binding site" evidence="12 15">
    <location>
        <position position="126"/>
    </location>
    <ligand>
        <name>NAD(+)</name>
        <dbReference type="ChEBI" id="CHEBI:57540"/>
    </ligand>
</feature>
<dbReference type="NCBIfam" id="TIGR00069">
    <property type="entry name" value="hisD"/>
    <property type="match status" value="1"/>
</dbReference>
<keyword evidence="8 12" id="KW-0560">Oxidoreductase</keyword>
<dbReference type="GO" id="GO:0000105">
    <property type="term" value="P:L-histidine biosynthetic process"/>
    <property type="evidence" value="ECO:0007669"/>
    <property type="project" value="UniProtKB-UniRule"/>
</dbReference>
<dbReference type="InterPro" id="IPR012131">
    <property type="entry name" value="Hstdl_DH"/>
</dbReference>
<evidence type="ECO:0000256" key="3">
    <source>
        <dbReference type="ARBA" id="ARBA00010178"/>
    </source>
</evidence>
<dbReference type="EC" id="1.1.1.23" evidence="4 12"/>
<feature type="binding site" evidence="12 16">
    <location>
        <position position="412"/>
    </location>
    <ligand>
        <name>substrate</name>
    </ligand>
</feature>
<evidence type="ECO:0000256" key="9">
    <source>
        <dbReference type="ARBA" id="ARBA00023027"/>
    </source>
</evidence>
<feature type="binding site" evidence="12 16">
    <location>
        <position position="325"/>
    </location>
    <ligand>
        <name>substrate</name>
    </ligand>
</feature>
<dbReference type="CDD" id="cd06572">
    <property type="entry name" value="Histidinol_dh"/>
    <property type="match status" value="1"/>
</dbReference>
<dbReference type="EMBL" id="FQUW01000023">
    <property type="protein sequence ID" value="SHF32849.1"/>
    <property type="molecule type" value="Genomic_DNA"/>
</dbReference>
<evidence type="ECO:0000256" key="2">
    <source>
        <dbReference type="ARBA" id="ARBA00004940"/>
    </source>
</evidence>
<feature type="binding site" evidence="12 17">
    <location>
        <position position="259"/>
    </location>
    <ligand>
        <name>Zn(2+)</name>
        <dbReference type="ChEBI" id="CHEBI:29105"/>
    </ligand>
</feature>
<dbReference type="PANTHER" id="PTHR21256">
    <property type="entry name" value="HISTIDINOL DEHYDROGENASE HDH"/>
    <property type="match status" value="1"/>
</dbReference>
<dbReference type="PROSITE" id="PS00611">
    <property type="entry name" value="HISOL_DEHYDROGENASE"/>
    <property type="match status" value="1"/>
</dbReference>
<feature type="binding site" evidence="12 17">
    <location>
        <position position="417"/>
    </location>
    <ligand>
        <name>Zn(2+)</name>
        <dbReference type="ChEBI" id="CHEBI:29105"/>
    </ligand>
</feature>
<dbReference type="InterPro" id="IPR016161">
    <property type="entry name" value="Ald_DH/histidinol_DH"/>
</dbReference>
<keyword evidence="20" id="KW-1185">Reference proteome</keyword>
<feature type="binding site" evidence="12 17">
    <location>
        <position position="358"/>
    </location>
    <ligand>
        <name>Zn(2+)</name>
        <dbReference type="ChEBI" id="CHEBI:29105"/>
    </ligand>
</feature>
<feature type="binding site" evidence="12 16">
    <location>
        <position position="256"/>
    </location>
    <ligand>
        <name>substrate</name>
    </ligand>
</feature>
<dbReference type="GO" id="GO:0004399">
    <property type="term" value="F:histidinol dehydrogenase activity"/>
    <property type="evidence" value="ECO:0007669"/>
    <property type="project" value="UniProtKB-UniRule"/>
</dbReference>
<feature type="binding site" evidence="12 15">
    <location>
        <position position="188"/>
    </location>
    <ligand>
        <name>NAD(+)</name>
        <dbReference type="ChEBI" id="CHEBI:57540"/>
    </ligand>
</feature>
<comment type="cofactor">
    <cofactor evidence="12 17">
        <name>Zn(2+)</name>
        <dbReference type="ChEBI" id="CHEBI:29105"/>
    </cofactor>
    <text evidence="12 17">Binds 1 zinc ion per subunit.</text>
</comment>
<dbReference type="FunFam" id="1.20.5.1300:FF:000002">
    <property type="entry name" value="Histidinol dehydrogenase, chloroplastic"/>
    <property type="match status" value="1"/>
</dbReference>
<feature type="binding site" evidence="12 16">
    <location>
        <position position="358"/>
    </location>
    <ligand>
        <name>substrate</name>
    </ligand>
</feature>
<dbReference type="GO" id="GO:0005829">
    <property type="term" value="C:cytosol"/>
    <property type="evidence" value="ECO:0007669"/>
    <property type="project" value="TreeGrafter"/>
</dbReference>
<feature type="binding site" evidence="12 16">
    <location>
        <position position="259"/>
    </location>
    <ligand>
        <name>substrate</name>
    </ligand>
</feature>
<dbReference type="InterPro" id="IPR001692">
    <property type="entry name" value="Histidinol_DH_CS"/>
</dbReference>
<evidence type="ECO:0000256" key="6">
    <source>
        <dbReference type="ARBA" id="ARBA00022723"/>
    </source>
</evidence>
<evidence type="ECO:0000256" key="12">
    <source>
        <dbReference type="HAMAP-Rule" id="MF_01024"/>
    </source>
</evidence>
<name>A0A1M5ARI0_9FIRM</name>
<evidence type="ECO:0000256" key="10">
    <source>
        <dbReference type="ARBA" id="ARBA00023102"/>
    </source>
</evidence>
<dbReference type="FunFam" id="3.40.50.1980:FF:000026">
    <property type="entry name" value="Histidinol dehydrogenase"/>
    <property type="match status" value="1"/>
</dbReference>
<dbReference type="InterPro" id="IPR022695">
    <property type="entry name" value="Histidinol_DH_monofunct"/>
</dbReference>
<feature type="binding site" evidence="12 16">
    <location>
        <position position="234"/>
    </location>
    <ligand>
        <name>substrate</name>
    </ligand>
</feature>
<dbReference type="Gene3D" id="3.40.50.1980">
    <property type="entry name" value="Nitrogenase molybdenum iron protein domain"/>
    <property type="match status" value="2"/>
</dbReference>
<dbReference type="RefSeq" id="WP_073165715.1">
    <property type="nucleotide sequence ID" value="NZ_FQUW01000023.1"/>
</dbReference>
<evidence type="ECO:0000256" key="1">
    <source>
        <dbReference type="ARBA" id="ARBA00003850"/>
    </source>
</evidence>
<evidence type="ECO:0000256" key="16">
    <source>
        <dbReference type="PIRSR" id="PIRSR000099-3"/>
    </source>
</evidence>
<feature type="binding site" evidence="12 16">
    <location>
        <position position="417"/>
    </location>
    <ligand>
        <name>substrate</name>
    </ligand>
</feature>
<comment type="pathway">
    <text evidence="2 12">Amino-acid biosynthesis; L-histidine biosynthesis; L-histidine from 5-phospho-alpha-D-ribose 1-diphosphate: step 9/9.</text>
</comment>
<dbReference type="PRINTS" id="PR00083">
    <property type="entry name" value="HOLDHDRGNASE"/>
</dbReference>
<evidence type="ECO:0000256" key="18">
    <source>
        <dbReference type="RuleBase" id="RU004175"/>
    </source>
</evidence>
<evidence type="ECO:0000256" key="15">
    <source>
        <dbReference type="PIRSR" id="PIRSR000099-2"/>
    </source>
</evidence>
<evidence type="ECO:0000256" key="5">
    <source>
        <dbReference type="ARBA" id="ARBA00022605"/>
    </source>
</evidence>
<dbReference type="FunFam" id="3.40.50.1980:FF:000001">
    <property type="entry name" value="Histidinol dehydrogenase"/>
    <property type="match status" value="1"/>
</dbReference>
<feature type="active site" description="Proton acceptor" evidence="12 14">
    <location>
        <position position="325"/>
    </location>
</feature>
<keyword evidence="5 12" id="KW-0028">Amino-acid biosynthesis</keyword>
<feature type="active site" description="Proton acceptor" evidence="12 14">
    <location>
        <position position="324"/>
    </location>
</feature>
<gene>
    <name evidence="12" type="primary">hisD</name>
    <name evidence="19" type="ORF">SAMN02745218_01980</name>
</gene>
<evidence type="ECO:0000313" key="19">
    <source>
        <dbReference type="EMBL" id="SHF32849.1"/>
    </source>
</evidence>
<keyword evidence="10 12" id="KW-0368">Histidine biosynthesis</keyword>
<evidence type="ECO:0000256" key="13">
    <source>
        <dbReference type="PIRNR" id="PIRNR000099"/>
    </source>
</evidence>
<evidence type="ECO:0000256" key="14">
    <source>
        <dbReference type="PIRSR" id="PIRSR000099-1"/>
    </source>
</evidence>
<evidence type="ECO:0000256" key="17">
    <source>
        <dbReference type="PIRSR" id="PIRSR000099-4"/>
    </source>
</evidence>
<evidence type="ECO:0000256" key="11">
    <source>
        <dbReference type="ARBA" id="ARBA00049489"/>
    </source>
</evidence>
<dbReference type="AlphaFoldDB" id="A0A1M5ARI0"/>
<dbReference type="UniPathway" id="UPA00031">
    <property type="reaction ID" value="UER00014"/>
</dbReference>
<comment type="similarity">
    <text evidence="3 12 13 18">Belongs to the histidinol dehydrogenase family.</text>
</comment>
<dbReference type="HAMAP" id="MF_01024">
    <property type="entry name" value="HisD"/>
    <property type="match status" value="1"/>
</dbReference>
<accession>A0A1M5ARI0</accession>
<evidence type="ECO:0000313" key="20">
    <source>
        <dbReference type="Proteomes" id="UP000184196"/>
    </source>
</evidence>
<feature type="binding site" evidence="12 17">
    <location>
        <position position="256"/>
    </location>
    <ligand>
        <name>Zn(2+)</name>
        <dbReference type="ChEBI" id="CHEBI:29105"/>
    </ligand>
</feature>
<organism evidence="19 20">
    <name type="scientific">Desulfofundulus australicus DSM 11792</name>
    <dbReference type="NCBI Taxonomy" id="1121425"/>
    <lineage>
        <taxon>Bacteria</taxon>
        <taxon>Bacillati</taxon>
        <taxon>Bacillota</taxon>
        <taxon>Clostridia</taxon>
        <taxon>Eubacteriales</taxon>
        <taxon>Peptococcaceae</taxon>
        <taxon>Desulfofundulus</taxon>
    </lineage>
</organism>
<keyword evidence="7 12" id="KW-0862">Zinc</keyword>
<keyword evidence="6 12" id="KW-0479">Metal-binding</keyword>